<accession>A0AAV4P413</accession>
<evidence type="ECO:0000313" key="1">
    <source>
        <dbReference type="EMBL" id="GIX91723.1"/>
    </source>
</evidence>
<gene>
    <name evidence="1" type="ORF">CDAR_4851</name>
</gene>
<proteinExistence type="predicted"/>
<comment type="caution">
    <text evidence="1">The sequence shown here is derived from an EMBL/GenBank/DDBJ whole genome shotgun (WGS) entry which is preliminary data.</text>
</comment>
<name>A0AAV4P413_9ARAC</name>
<protein>
    <submittedName>
        <fullName evidence="1">Uncharacterized protein</fullName>
    </submittedName>
</protein>
<organism evidence="1 2">
    <name type="scientific">Caerostris darwini</name>
    <dbReference type="NCBI Taxonomy" id="1538125"/>
    <lineage>
        <taxon>Eukaryota</taxon>
        <taxon>Metazoa</taxon>
        <taxon>Ecdysozoa</taxon>
        <taxon>Arthropoda</taxon>
        <taxon>Chelicerata</taxon>
        <taxon>Arachnida</taxon>
        <taxon>Araneae</taxon>
        <taxon>Araneomorphae</taxon>
        <taxon>Entelegynae</taxon>
        <taxon>Araneoidea</taxon>
        <taxon>Araneidae</taxon>
        <taxon>Caerostris</taxon>
    </lineage>
</organism>
<dbReference type="Proteomes" id="UP001054837">
    <property type="component" value="Unassembled WGS sequence"/>
</dbReference>
<keyword evidence="2" id="KW-1185">Reference proteome</keyword>
<reference evidence="1 2" key="1">
    <citation type="submission" date="2021-06" db="EMBL/GenBank/DDBJ databases">
        <title>Caerostris darwini draft genome.</title>
        <authorList>
            <person name="Kono N."/>
            <person name="Arakawa K."/>
        </authorList>
    </citation>
    <scope>NUCLEOTIDE SEQUENCE [LARGE SCALE GENOMIC DNA]</scope>
</reference>
<dbReference type="AlphaFoldDB" id="A0AAV4P413"/>
<sequence length="116" mass="13156">MRRVICRRSPRVSTSRRANQDNTSVFLPPESVLFKRSCSRRPLTSIGGLALWPPTNSILLPWDRVAMTTLLLLLLPSPSSELFLWLNEGDRQSKMGSSTLQWSAIVLQEIVWLVAH</sequence>
<evidence type="ECO:0000313" key="2">
    <source>
        <dbReference type="Proteomes" id="UP001054837"/>
    </source>
</evidence>
<dbReference type="EMBL" id="BPLQ01002337">
    <property type="protein sequence ID" value="GIX91723.1"/>
    <property type="molecule type" value="Genomic_DNA"/>
</dbReference>